<keyword evidence="1" id="KW-0472">Membrane</keyword>
<dbReference type="Proteomes" id="UP000193648">
    <property type="component" value="Unassembled WGS sequence"/>
</dbReference>
<accession>A0A1Y2GN30</accession>
<proteinExistence type="predicted"/>
<dbReference type="AlphaFoldDB" id="A0A1Y2GN30"/>
<comment type="caution">
    <text evidence="2">The sequence shown here is derived from an EMBL/GenBank/DDBJ whole genome shotgun (WGS) entry which is preliminary data.</text>
</comment>
<sequence>MHLPFVASSSLFSGLLKVQYFSVLYTFFGQMVKCITNNSTIKNTMRNQSLLPSTIALFLVYGTVALAFFTIYTMMLQCRTRQDRGRRIRNQW</sequence>
<name>A0A1Y2GN30_9FUNG</name>
<protein>
    <submittedName>
        <fullName evidence="2">Uncharacterized protein</fullName>
    </submittedName>
</protein>
<feature type="transmembrane region" description="Helical" evidence="1">
    <location>
        <begin position="55"/>
        <end position="76"/>
    </location>
</feature>
<evidence type="ECO:0000313" key="3">
    <source>
        <dbReference type="Proteomes" id="UP000193648"/>
    </source>
</evidence>
<dbReference type="GeneID" id="33566031"/>
<evidence type="ECO:0000256" key="1">
    <source>
        <dbReference type="SAM" id="Phobius"/>
    </source>
</evidence>
<dbReference type="EMBL" id="MCFF01000018">
    <property type="protein sequence ID" value="ORZ16150.1"/>
    <property type="molecule type" value="Genomic_DNA"/>
</dbReference>
<keyword evidence="3" id="KW-1185">Reference proteome</keyword>
<dbReference type="RefSeq" id="XP_021881497.1">
    <property type="nucleotide sequence ID" value="XM_022024187.1"/>
</dbReference>
<keyword evidence="1" id="KW-0812">Transmembrane</keyword>
<keyword evidence="1" id="KW-1133">Transmembrane helix</keyword>
<reference evidence="2 3" key="1">
    <citation type="submission" date="2016-07" db="EMBL/GenBank/DDBJ databases">
        <title>Pervasive Adenine N6-methylation of Active Genes in Fungi.</title>
        <authorList>
            <consortium name="DOE Joint Genome Institute"/>
            <person name="Mondo S.J."/>
            <person name="Dannebaum R.O."/>
            <person name="Kuo R.C."/>
            <person name="Labutti K."/>
            <person name="Haridas S."/>
            <person name="Kuo A."/>
            <person name="Salamov A."/>
            <person name="Ahrendt S.R."/>
            <person name="Lipzen A."/>
            <person name="Sullivan W."/>
            <person name="Andreopoulos W.B."/>
            <person name="Clum A."/>
            <person name="Lindquist E."/>
            <person name="Daum C."/>
            <person name="Ramamoorthy G.K."/>
            <person name="Gryganskyi A."/>
            <person name="Culley D."/>
            <person name="Magnuson J.K."/>
            <person name="James T.Y."/>
            <person name="O'Malley M.A."/>
            <person name="Stajich J.E."/>
            <person name="Spatafora J.W."/>
            <person name="Visel A."/>
            <person name="Grigoriev I.V."/>
        </authorList>
    </citation>
    <scope>NUCLEOTIDE SEQUENCE [LARGE SCALE GENOMIC DNA]</scope>
    <source>
        <strain evidence="2 3">NRRL 3116</strain>
    </source>
</reference>
<evidence type="ECO:0000313" key="2">
    <source>
        <dbReference type="EMBL" id="ORZ16150.1"/>
    </source>
</evidence>
<gene>
    <name evidence="2" type="ORF">BCR41DRAFT_353601</name>
</gene>
<dbReference type="InParanoid" id="A0A1Y2GN30"/>
<organism evidence="2 3">
    <name type="scientific">Lobosporangium transversale</name>
    <dbReference type="NCBI Taxonomy" id="64571"/>
    <lineage>
        <taxon>Eukaryota</taxon>
        <taxon>Fungi</taxon>
        <taxon>Fungi incertae sedis</taxon>
        <taxon>Mucoromycota</taxon>
        <taxon>Mortierellomycotina</taxon>
        <taxon>Mortierellomycetes</taxon>
        <taxon>Mortierellales</taxon>
        <taxon>Mortierellaceae</taxon>
        <taxon>Lobosporangium</taxon>
    </lineage>
</organism>